<dbReference type="OrthoDB" id="21550at2759"/>
<accession>G7E6T6</accession>
<dbReference type="PANTHER" id="PTHR31633">
    <property type="entry name" value="H/ACA RIBONUCLEOPROTEIN COMPLEX NON-CORE SUBUNIT NAF1"/>
    <property type="match status" value="1"/>
</dbReference>
<feature type="region of interest" description="Disordered" evidence="6">
    <location>
        <begin position="1"/>
        <end position="99"/>
    </location>
</feature>
<dbReference type="GO" id="GO:0005732">
    <property type="term" value="C:sno(s)RNA-containing ribonucleoprotein complex"/>
    <property type="evidence" value="ECO:0007669"/>
    <property type="project" value="InterPro"/>
</dbReference>
<keyword evidence="3" id="KW-0698">rRNA processing</keyword>
<feature type="region of interest" description="Disordered" evidence="6">
    <location>
        <begin position="144"/>
        <end position="169"/>
    </location>
</feature>
<dbReference type="InParanoid" id="G7E6T6"/>
<organism evidence="7 8">
    <name type="scientific">Mixia osmundae (strain CBS 9802 / IAM 14324 / JCM 22182 / KY 12970)</name>
    <dbReference type="NCBI Taxonomy" id="764103"/>
    <lineage>
        <taxon>Eukaryota</taxon>
        <taxon>Fungi</taxon>
        <taxon>Dikarya</taxon>
        <taxon>Basidiomycota</taxon>
        <taxon>Pucciniomycotina</taxon>
        <taxon>Mixiomycetes</taxon>
        <taxon>Mixiales</taxon>
        <taxon>Mixiaceae</taxon>
        <taxon>Mixia</taxon>
    </lineage>
</organism>
<feature type="compositionally biased region" description="Acidic residues" evidence="6">
    <location>
        <begin position="426"/>
        <end position="443"/>
    </location>
</feature>
<proteinExistence type="predicted"/>
<comment type="caution">
    <text evidence="7">The sequence shown here is derived from an EMBL/GenBank/DDBJ whole genome shotgun (WGS) entry which is preliminary data.</text>
</comment>
<evidence type="ECO:0000256" key="5">
    <source>
        <dbReference type="ARBA" id="ARBA00023242"/>
    </source>
</evidence>
<dbReference type="Gene3D" id="2.40.10.230">
    <property type="entry name" value="Probable tRNA pseudouridine synthase domain"/>
    <property type="match status" value="1"/>
</dbReference>
<feature type="region of interest" description="Disordered" evidence="6">
    <location>
        <begin position="203"/>
        <end position="275"/>
    </location>
</feature>
<feature type="region of interest" description="Disordered" evidence="6">
    <location>
        <begin position="566"/>
        <end position="630"/>
    </location>
</feature>
<dbReference type="GO" id="GO:0005634">
    <property type="term" value="C:nucleus"/>
    <property type="evidence" value="ECO:0007669"/>
    <property type="project" value="UniProtKB-SubCell"/>
</dbReference>
<dbReference type="AlphaFoldDB" id="G7E6T6"/>
<keyword evidence="4" id="KW-0694">RNA-binding</keyword>
<evidence type="ECO:0000256" key="2">
    <source>
        <dbReference type="ARBA" id="ARBA00022517"/>
    </source>
</evidence>
<feature type="compositionally biased region" description="Low complexity" evidence="6">
    <location>
        <begin position="211"/>
        <end position="240"/>
    </location>
</feature>
<feature type="region of interest" description="Disordered" evidence="6">
    <location>
        <begin position="418"/>
        <end position="525"/>
    </location>
</feature>
<dbReference type="STRING" id="764103.G7E6T6"/>
<dbReference type="OMA" id="QHSANIG"/>
<name>G7E6T6_MIXOS</name>
<dbReference type="InterPro" id="IPR038664">
    <property type="entry name" value="Gar1/Naf1_Cbf5-bd_sf"/>
</dbReference>
<keyword evidence="5" id="KW-0539">Nucleus</keyword>
<evidence type="ECO:0000256" key="1">
    <source>
        <dbReference type="ARBA" id="ARBA00004123"/>
    </source>
</evidence>
<dbReference type="EMBL" id="BABT02000153">
    <property type="protein sequence ID" value="GAA98546.1"/>
    <property type="molecule type" value="Genomic_DNA"/>
</dbReference>
<keyword evidence="2" id="KW-0690">Ribosome biogenesis</keyword>
<dbReference type="RefSeq" id="XP_014567634.1">
    <property type="nucleotide sequence ID" value="XM_014712148.1"/>
</dbReference>
<dbReference type="InterPro" id="IPR040309">
    <property type="entry name" value="Naf1"/>
</dbReference>
<keyword evidence="8" id="KW-1185">Reference proteome</keyword>
<feature type="compositionally biased region" description="Acidic residues" evidence="6">
    <location>
        <begin position="149"/>
        <end position="160"/>
    </location>
</feature>
<dbReference type="GO" id="GO:0000493">
    <property type="term" value="P:box H/ACA snoRNP assembly"/>
    <property type="evidence" value="ECO:0007669"/>
    <property type="project" value="InterPro"/>
</dbReference>
<feature type="compositionally biased region" description="Polar residues" evidence="6">
    <location>
        <begin position="606"/>
        <end position="626"/>
    </location>
</feature>
<dbReference type="GO" id="GO:0006364">
    <property type="term" value="P:rRNA processing"/>
    <property type="evidence" value="ECO:0007669"/>
    <property type="project" value="UniProtKB-KW"/>
</dbReference>
<protein>
    <submittedName>
        <fullName evidence="7">Uncharacterized protein</fullName>
    </submittedName>
</protein>
<dbReference type="HOGENOM" id="CLU_347506_0_0_1"/>
<evidence type="ECO:0000313" key="7">
    <source>
        <dbReference type="EMBL" id="GAA98546.1"/>
    </source>
</evidence>
<evidence type="ECO:0000313" key="8">
    <source>
        <dbReference type="Proteomes" id="UP000009131"/>
    </source>
</evidence>
<dbReference type="GO" id="GO:0003723">
    <property type="term" value="F:RNA binding"/>
    <property type="evidence" value="ECO:0007669"/>
    <property type="project" value="UniProtKB-KW"/>
</dbReference>
<gene>
    <name evidence="7" type="primary">Mo05233</name>
    <name evidence="7" type="ORF">E5Q_05233</name>
</gene>
<dbReference type="eggNOG" id="KOG2236">
    <property type="taxonomic scope" value="Eukaryota"/>
</dbReference>
<evidence type="ECO:0000256" key="6">
    <source>
        <dbReference type="SAM" id="MobiDB-lite"/>
    </source>
</evidence>
<reference evidence="7 8" key="2">
    <citation type="journal article" date="2012" name="Open Biol.">
        <title>Characteristics of nucleosomes and linker DNA regions on the genome of the basidiomycete Mixia osmundae revealed by mono- and dinucleosome mapping.</title>
        <authorList>
            <person name="Nishida H."/>
            <person name="Kondo S."/>
            <person name="Matsumoto T."/>
            <person name="Suzuki Y."/>
            <person name="Yoshikawa H."/>
            <person name="Taylor T.D."/>
            <person name="Sugiyama J."/>
        </authorList>
    </citation>
    <scope>NUCLEOTIDE SEQUENCE [LARGE SCALE GENOMIC DNA]</scope>
    <source>
        <strain evidence="8">CBS 9802 / IAM 14324 / JCM 22182 / KY 12970</strain>
    </source>
</reference>
<feature type="compositionally biased region" description="Low complexity" evidence="6">
    <location>
        <begin position="52"/>
        <end position="67"/>
    </location>
</feature>
<feature type="compositionally biased region" description="Polar residues" evidence="6">
    <location>
        <begin position="71"/>
        <end position="90"/>
    </location>
</feature>
<feature type="compositionally biased region" description="Low complexity" evidence="6">
    <location>
        <begin position="463"/>
        <end position="473"/>
    </location>
</feature>
<dbReference type="PANTHER" id="PTHR31633:SF1">
    <property type="entry name" value="H_ACA RIBONUCLEOPROTEIN COMPLEX NON-CORE SUBUNIT NAF1"/>
    <property type="match status" value="1"/>
</dbReference>
<evidence type="ECO:0000256" key="4">
    <source>
        <dbReference type="ARBA" id="ARBA00022884"/>
    </source>
</evidence>
<comment type="subcellular location">
    <subcellularLocation>
        <location evidence="1">Nucleus</location>
    </subcellularLocation>
</comment>
<evidence type="ECO:0000256" key="3">
    <source>
        <dbReference type="ARBA" id="ARBA00022552"/>
    </source>
</evidence>
<sequence length="812" mass="86545">MGQNGSAVSQADGLVTETTSQLIEEPAHALSATQKGVVEDDESMPTNDAIDDPAASPEPAASLNAPADQPVASTSHSSAAPVSVAISTDSAKPKEDDLPADLAHIISERFDEPDKYGDLPLGSGTTERLPSVQETLQVIRSTYKINAEPDTDEVPAEEPGAEPSTAATARLETELAHLEHLLRGTEAELGARIESVTLPTVVARKGKSSRSRNSSASSSGRSWSRSSSSEASSSSSSASSSDDEFAPRQAKRARTSASALVDDDDEEEMSGGVLKTQNEDIAPLVQMPSIEYLPSHVHTQPLGIVESVIGSVVVVRGAAQQKPVTGVASLRDSVPQVPDSGTLVLVAPKDQQTEPGYRVAGSIFETFGSVVSPYYAIRLPSASHPNIALLAVGTNVSYSPERDYASMVFTRDLQSLPKGSDASNIWDEEAGDGEVEFSDDEAEAQYKAAIKRRKQGPNGRQNSRAASQSSATSYGSRRSVLPDPGERSAEFDEGYTMLSRPLQANPSSHHSDPMRESPTSRQYQRNGAVQPIVPAPSAAGLPMRPPVSIPAALSDAELSAPMSADRVQLGQATSSLVRGRGNTRGRERGARQSRGGRPPSYERPPAQSTPTWPSPVMQTEMHSMSSGPVRPMFTQPMAQTSYAPVSPSPAAMVSPVAPYSPYVPPPYAVPYGSLPYSGLAQSISSTSPYYDPSQYANSAPINGRARSMSYTPLQPPQASGSYNMKWTNKAAKKDAKEYKVAVSRYRLLMRTMRLAKVMTSVGAKARRARVSASTSPMVKQRQKRQDRLIRNEQSAGCTVMNVCIASYRAKSP</sequence>
<reference evidence="7 8" key="1">
    <citation type="journal article" date="2011" name="J. Gen. Appl. Microbiol.">
        <title>Draft genome sequencing of the enigmatic basidiomycete Mixia osmundae.</title>
        <authorList>
            <person name="Nishida H."/>
            <person name="Nagatsuka Y."/>
            <person name="Sugiyama J."/>
        </authorList>
    </citation>
    <scope>NUCLEOTIDE SEQUENCE [LARGE SCALE GENOMIC DNA]</scope>
    <source>
        <strain evidence="8">CBS 9802 / IAM 14324 / JCM 22182 / KY 12970</strain>
    </source>
</reference>
<dbReference type="Proteomes" id="UP000009131">
    <property type="component" value="Unassembled WGS sequence"/>
</dbReference>